<dbReference type="AlphaFoldDB" id="A0A8J3ZQ67"/>
<keyword evidence="4" id="KW-1185">Reference proteome</keyword>
<dbReference type="PROSITE" id="PS51257">
    <property type="entry name" value="PROKAR_LIPOPROTEIN"/>
    <property type="match status" value="1"/>
</dbReference>
<feature type="compositionally biased region" description="Pro residues" evidence="1">
    <location>
        <begin position="41"/>
        <end position="51"/>
    </location>
</feature>
<evidence type="ECO:0000313" key="4">
    <source>
        <dbReference type="Proteomes" id="UP000635606"/>
    </source>
</evidence>
<dbReference type="EMBL" id="BOPH01000017">
    <property type="protein sequence ID" value="GIJ66255.1"/>
    <property type="molecule type" value="Genomic_DNA"/>
</dbReference>
<sequence length="159" mass="16580">MTRRQLAAIMAVLCCALLALACSSGGDSTAGEVEEKTTPQAVPPISPPPSTDPAMASALAENGIPPSPDVSTQRAYLEALIAINPAIVGKKAADTIVDRGRNQCGSISKYPNDRAKLVELTNSRFSAPEAPNGFGLPTAEKILDVVHEHLCPTYPMAKA</sequence>
<name>A0A8J3ZQ67_9ACTN</name>
<keyword evidence="2" id="KW-0732">Signal</keyword>
<feature type="region of interest" description="Disordered" evidence="1">
    <location>
        <begin position="28"/>
        <end position="56"/>
    </location>
</feature>
<evidence type="ECO:0008006" key="5">
    <source>
        <dbReference type="Google" id="ProtNLM"/>
    </source>
</evidence>
<organism evidence="3 4">
    <name type="scientific">Virgisporangium ochraceum</name>
    <dbReference type="NCBI Taxonomy" id="65505"/>
    <lineage>
        <taxon>Bacteria</taxon>
        <taxon>Bacillati</taxon>
        <taxon>Actinomycetota</taxon>
        <taxon>Actinomycetes</taxon>
        <taxon>Micromonosporales</taxon>
        <taxon>Micromonosporaceae</taxon>
        <taxon>Virgisporangium</taxon>
    </lineage>
</organism>
<feature type="chain" id="PRO_5039466181" description="DUF732 domain-containing protein" evidence="2">
    <location>
        <begin position="22"/>
        <end position="159"/>
    </location>
</feature>
<feature type="signal peptide" evidence="2">
    <location>
        <begin position="1"/>
        <end position="21"/>
    </location>
</feature>
<reference evidence="3" key="1">
    <citation type="submission" date="2021-01" db="EMBL/GenBank/DDBJ databases">
        <title>Whole genome shotgun sequence of Virgisporangium ochraceum NBRC 16418.</title>
        <authorList>
            <person name="Komaki H."/>
            <person name="Tamura T."/>
        </authorList>
    </citation>
    <scope>NUCLEOTIDE SEQUENCE</scope>
    <source>
        <strain evidence="3">NBRC 16418</strain>
    </source>
</reference>
<accession>A0A8J3ZQ67</accession>
<proteinExistence type="predicted"/>
<dbReference type="RefSeq" id="WP_203926237.1">
    <property type="nucleotide sequence ID" value="NZ_BOPH01000017.1"/>
</dbReference>
<gene>
    <name evidence="3" type="ORF">Voc01_011720</name>
</gene>
<protein>
    <recommendedName>
        <fullName evidence="5">DUF732 domain-containing protein</fullName>
    </recommendedName>
</protein>
<comment type="caution">
    <text evidence="3">The sequence shown here is derived from an EMBL/GenBank/DDBJ whole genome shotgun (WGS) entry which is preliminary data.</text>
</comment>
<evidence type="ECO:0000256" key="1">
    <source>
        <dbReference type="SAM" id="MobiDB-lite"/>
    </source>
</evidence>
<evidence type="ECO:0000313" key="3">
    <source>
        <dbReference type="EMBL" id="GIJ66255.1"/>
    </source>
</evidence>
<evidence type="ECO:0000256" key="2">
    <source>
        <dbReference type="SAM" id="SignalP"/>
    </source>
</evidence>
<dbReference type="Proteomes" id="UP000635606">
    <property type="component" value="Unassembled WGS sequence"/>
</dbReference>